<protein>
    <submittedName>
        <fullName evidence="2">DNA-binding transcriptional regulator, MarR family</fullName>
    </submittedName>
</protein>
<keyword evidence="3" id="KW-1185">Reference proteome</keyword>
<dbReference type="EMBL" id="FOAZ01000018">
    <property type="protein sequence ID" value="SEM09335.1"/>
    <property type="molecule type" value="Genomic_DNA"/>
</dbReference>
<dbReference type="GO" id="GO:0003700">
    <property type="term" value="F:DNA-binding transcription factor activity"/>
    <property type="evidence" value="ECO:0007669"/>
    <property type="project" value="InterPro"/>
</dbReference>
<dbReference type="InterPro" id="IPR000835">
    <property type="entry name" value="HTH_MarR-typ"/>
</dbReference>
<dbReference type="SUPFAM" id="SSF46785">
    <property type="entry name" value="Winged helix' DNA-binding domain"/>
    <property type="match status" value="1"/>
</dbReference>
<dbReference type="InterPro" id="IPR036388">
    <property type="entry name" value="WH-like_DNA-bd_sf"/>
</dbReference>
<dbReference type="eggNOG" id="COG1846">
    <property type="taxonomic scope" value="Bacteria"/>
</dbReference>
<keyword evidence="2" id="KW-0238">DNA-binding</keyword>
<dbReference type="STRING" id="235985.SAMN05414137_11879"/>
<dbReference type="OrthoDB" id="8129006at2"/>
<evidence type="ECO:0000313" key="3">
    <source>
        <dbReference type="Proteomes" id="UP000183015"/>
    </source>
</evidence>
<dbReference type="GO" id="GO:0006950">
    <property type="term" value="P:response to stress"/>
    <property type="evidence" value="ECO:0007669"/>
    <property type="project" value="TreeGrafter"/>
</dbReference>
<dbReference type="Gene3D" id="1.10.10.10">
    <property type="entry name" value="Winged helix-like DNA-binding domain superfamily/Winged helix DNA-binding domain"/>
    <property type="match status" value="1"/>
</dbReference>
<dbReference type="PANTHER" id="PTHR33164">
    <property type="entry name" value="TRANSCRIPTIONAL REGULATOR, MARR FAMILY"/>
    <property type="match status" value="1"/>
</dbReference>
<dbReference type="PROSITE" id="PS50995">
    <property type="entry name" value="HTH_MARR_2"/>
    <property type="match status" value="1"/>
</dbReference>
<evidence type="ECO:0000259" key="1">
    <source>
        <dbReference type="PROSITE" id="PS50995"/>
    </source>
</evidence>
<dbReference type="GO" id="GO:0003677">
    <property type="term" value="F:DNA binding"/>
    <property type="evidence" value="ECO:0007669"/>
    <property type="project" value="UniProtKB-KW"/>
</dbReference>
<dbReference type="Pfam" id="PF01047">
    <property type="entry name" value="MarR"/>
    <property type="match status" value="1"/>
</dbReference>
<feature type="domain" description="HTH marR-type" evidence="1">
    <location>
        <begin position="1"/>
        <end position="126"/>
    </location>
</feature>
<name>A0A1H7VKD4_STRJI</name>
<accession>A0A1H7VKD4</accession>
<dbReference type="SMART" id="SM00347">
    <property type="entry name" value="HTH_MARR"/>
    <property type="match status" value="1"/>
</dbReference>
<dbReference type="Proteomes" id="UP000183015">
    <property type="component" value="Unassembled WGS sequence"/>
</dbReference>
<sequence>MQALQAAVDDFDAAAATLLGINRTDMRCLEILFQRESATPSTLGPALGLTTGSVTAMLDRLQKLGYLTRSPDPADRRKVTVRITDAARQKAWELYGPFAEEGREQLAAYDENQLRLLAGFLRGSRELYERHLARVRAQHSGG</sequence>
<gene>
    <name evidence="2" type="ORF">SAMN05414137_11879</name>
</gene>
<evidence type="ECO:0000313" key="2">
    <source>
        <dbReference type="EMBL" id="SEM09335.1"/>
    </source>
</evidence>
<dbReference type="AlphaFoldDB" id="A0A1H7VKD4"/>
<proteinExistence type="predicted"/>
<dbReference type="InterPro" id="IPR036390">
    <property type="entry name" value="WH_DNA-bd_sf"/>
</dbReference>
<dbReference type="InterPro" id="IPR039422">
    <property type="entry name" value="MarR/SlyA-like"/>
</dbReference>
<dbReference type="PRINTS" id="PR00598">
    <property type="entry name" value="HTHMARR"/>
</dbReference>
<reference evidence="3" key="1">
    <citation type="submission" date="2016-10" db="EMBL/GenBank/DDBJ databases">
        <authorList>
            <person name="Varghese N."/>
        </authorList>
    </citation>
    <scope>NUCLEOTIDE SEQUENCE [LARGE SCALE GENOMIC DNA]</scope>
    <source>
        <strain evidence="3">DSM 45096 / BCRC 16803 / CGMCC 4.1857 / CIP 109030 / JCM 12277 / KCTC 19219 / NBRC 100920 / 33214</strain>
    </source>
</reference>
<dbReference type="PANTHER" id="PTHR33164:SF106">
    <property type="entry name" value="TRANSCRIPTIONAL REGULATORY PROTEIN"/>
    <property type="match status" value="1"/>
</dbReference>
<organism evidence="2 3">
    <name type="scientific">Streptacidiphilus jiangxiensis</name>
    <dbReference type="NCBI Taxonomy" id="235985"/>
    <lineage>
        <taxon>Bacteria</taxon>
        <taxon>Bacillati</taxon>
        <taxon>Actinomycetota</taxon>
        <taxon>Actinomycetes</taxon>
        <taxon>Kitasatosporales</taxon>
        <taxon>Streptomycetaceae</taxon>
        <taxon>Streptacidiphilus</taxon>
    </lineage>
</organism>